<dbReference type="EMBL" id="JAFNEN010000184">
    <property type="protein sequence ID" value="KAG8190425.1"/>
    <property type="molecule type" value="Genomic_DNA"/>
</dbReference>
<gene>
    <name evidence="2" type="ORF">JTE90_009262</name>
</gene>
<evidence type="ECO:0000256" key="1">
    <source>
        <dbReference type="SAM" id="MobiDB-lite"/>
    </source>
</evidence>
<feature type="compositionally biased region" description="Gly residues" evidence="1">
    <location>
        <begin position="82"/>
        <end position="92"/>
    </location>
</feature>
<dbReference type="AlphaFoldDB" id="A0AAV6V0T5"/>
<organism evidence="2 3">
    <name type="scientific">Oedothorax gibbosus</name>
    <dbReference type="NCBI Taxonomy" id="931172"/>
    <lineage>
        <taxon>Eukaryota</taxon>
        <taxon>Metazoa</taxon>
        <taxon>Ecdysozoa</taxon>
        <taxon>Arthropoda</taxon>
        <taxon>Chelicerata</taxon>
        <taxon>Arachnida</taxon>
        <taxon>Araneae</taxon>
        <taxon>Araneomorphae</taxon>
        <taxon>Entelegynae</taxon>
        <taxon>Araneoidea</taxon>
        <taxon>Linyphiidae</taxon>
        <taxon>Erigoninae</taxon>
        <taxon>Oedothorax</taxon>
    </lineage>
</organism>
<evidence type="ECO:0000313" key="3">
    <source>
        <dbReference type="Proteomes" id="UP000827092"/>
    </source>
</evidence>
<keyword evidence="3" id="KW-1185">Reference proteome</keyword>
<comment type="caution">
    <text evidence="2">The sequence shown here is derived from an EMBL/GenBank/DDBJ whole genome shotgun (WGS) entry which is preliminary data.</text>
</comment>
<reference evidence="2 3" key="1">
    <citation type="journal article" date="2022" name="Nat. Ecol. Evol.">
        <title>A masculinizing supergene underlies an exaggerated male reproductive morph in a spider.</title>
        <authorList>
            <person name="Hendrickx F."/>
            <person name="De Corte Z."/>
            <person name="Sonet G."/>
            <person name="Van Belleghem S.M."/>
            <person name="Kostlbacher S."/>
            <person name="Vangestel C."/>
        </authorList>
    </citation>
    <scope>NUCLEOTIDE SEQUENCE [LARGE SCALE GENOMIC DNA]</scope>
    <source>
        <strain evidence="2">W744_W776</strain>
    </source>
</reference>
<name>A0AAV6V0T5_9ARAC</name>
<evidence type="ECO:0000313" key="2">
    <source>
        <dbReference type="EMBL" id="KAG8190425.1"/>
    </source>
</evidence>
<protein>
    <submittedName>
        <fullName evidence="2">Uncharacterized protein</fullName>
    </submittedName>
</protein>
<dbReference type="Proteomes" id="UP000827092">
    <property type="component" value="Unassembled WGS sequence"/>
</dbReference>
<sequence>MQGERLNRLGSPDRYVSKVLRLLFQHQYSPALVHPQPPTHFRAEKTDRLVILSSGSEPSVRFRTPPFLPYHSTGLPDMSRDGVGGASGFRPH</sequence>
<accession>A0AAV6V0T5</accession>
<feature type="region of interest" description="Disordered" evidence="1">
    <location>
        <begin position="73"/>
        <end position="92"/>
    </location>
</feature>
<proteinExistence type="predicted"/>